<feature type="domain" description="UmuC" evidence="4">
    <location>
        <begin position="2"/>
        <end position="187"/>
    </location>
</feature>
<dbReference type="Pfam" id="PF13438">
    <property type="entry name" value="DUF4113"/>
    <property type="match status" value="1"/>
</dbReference>
<evidence type="ECO:0000313" key="5">
    <source>
        <dbReference type="EMBL" id="MDD7913578.1"/>
    </source>
</evidence>
<dbReference type="InterPro" id="IPR025188">
    <property type="entry name" value="DUF4113"/>
</dbReference>
<gene>
    <name evidence="5" type="ORF">N5A56_003710</name>
</gene>
<keyword evidence="2" id="KW-0227">DNA damage</keyword>
<comment type="caution">
    <text evidence="5">The sequence shown here is derived from an EMBL/GenBank/DDBJ whole genome shotgun (WGS) entry which is preliminary data.</text>
</comment>
<keyword evidence="6" id="KW-1185">Reference proteome</keyword>
<evidence type="ECO:0000256" key="3">
    <source>
        <dbReference type="ARBA" id="ARBA00023236"/>
    </source>
</evidence>
<dbReference type="PANTHER" id="PTHR11076">
    <property type="entry name" value="DNA REPAIR POLYMERASE UMUC / TRANSFERASE FAMILY MEMBER"/>
    <property type="match status" value="1"/>
</dbReference>
<evidence type="ECO:0000256" key="1">
    <source>
        <dbReference type="ARBA" id="ARBA00010945"/>
    </source>
</evidence>
<dbReference type="SUPFAM" id="SSF56672">
    <property type="entry name" value="DNA/RNA polymerases"/>
    <property type="match status" value="1"/>
</dbReference>
<proteinExistence type="inferred from homology"/>
<dbReference type="Pfam" id="PF00817">
    <property type="entry name" value="IMS"/>
    <property type="match status" value="1"/>
</dbReference>
<evidence type="ECO:0000259" key="4">
    <source>
        <dbReference type="PROSITE" id="PS50173"/>
    </source>
</evidence>
<evidence type="ECO:0000256" key="2">
    <source>
        <dbReference type="ARBA" id="ARBA00023199"/>
    </source>
</evidence>
<name>A0ABT5S655_9FLAO</name>
<evidence type="ECO:0000313" key="6">
    <source>
        <dbReference type="Proteomes" id="UP001151478"/>
    </source>
</evidence>
<protein>
    <submittedName>
        <fullName evidence="5">Y-family DNA polymerase</fullName>
    </submittedName>
</protein>
<organism evidence="5 6">
    <name type="scientific">Polaribacter ponticola</name>
    <dbReference type="NCBI Taxonomy" id="2978475"/>
    <lineage>
        <taxon>Bacteria</taxon>
        <taxon>Pseudomonadati</taxon>
        <taxon>Bacteroidota</taxon>
        <taxon>Flavobacteriia</taxon>
        <taxon>Flavobacteriales</taxon>
        <taxon>Flavobacteriaceae</taxon>
    </lineage>
</organism>
<dbReference type="PANTHER" id="PTHR11076:SF33">
    <property type="entry name" value="DNA POLYMERASE KAPPA"/>
    <property type="match status" value="1"/>
</dbReference>
<keyword evidence="2" id="KW-0741">SOS mutagenesis</keyword>
<dbReference type="Gene3D" id="3.30.70.270">
    <property type="match status" value="1"/>
</dbReference>
<dbReference type="PROSITE" id="PS50173">
    <property type="entry name" value="UMUC"/>
    <property type="match status" value="1"/>
</dbReference>
<dbReference type="Gene3D" id="3.40.1170.60">
    <property type="match status" value="1"/>
</dbReference>
<dbReference type="Proteomes" id="UP001151478">
    <property type="component" value="Unassembled WGS sequence"/>
</dbReference>
<sequence length="431" mass="48840">MFALVDCNNFYASCERVFNPNLQGKPVAILSNNDGCVISMSDEAKKIQLPFGAPIFKWEQFCKENNITVLSSNYPLYGDMSARVMNILADFSPDVEVYSIDESFLKLEGFENYNLTDYAIKIRSRILKWTGIPTCVGIAPTKALSKVANKIARSNLKQSKGICIIDSDENRIKALKWTKIGNVWGIGSRLKKRLQAKGVQTAYDFTQLSSDWVLQNFSIVEWRLQKDLQGISKIPLEEVSSKKMIATTRSFEYTYSDIENVKERISTFAASCAEKLRAQKSSCHMLIIQLSSDRHKKDLQQHRESKTVVFSYPTDSTLTISSAAVEAVKTIFRAGVKYKRAGVIVTGLVPNNNFQLNLFTRENPKHKPLMSAIDGLNKKYKADKIKLGNQDLKRTWKMRQERLSPKFTTNINEILVVKCHPELVSGSYKNK</sequence>
<dbReference type="CDD" id="cd01700">
    <property type="entry name" value="PolY_Pol_V_umuC"/>
    <property type="match status" value="1"/>
</dbReference>
<dbReference type="Pfam" id="PF11799">
    <property type="entry name" value="IMS_C"/>
    <property type="match status" value="1"/>
</dbReference>
<dbReference type="EMBL" id="JAOSLC020000002">
    <property type="protein sequence ID" value="MDD7913578.1"/>
    <property type="molecule type" value="Genomic_DNA"/>
</dbReference>
<reference evidence="5" key="1">
    <citation type="submission" date="2023-02" db="EMBL/GenBank/DDBJ databases">
        <title>Polaribacter ponticola sp. nov., isolated from seawater.</title>
        <authorList>
            <person name="Baek J.H."/>
            <person name="Kim J.M."/>
            <person name="Choi D.G."/>
            <person name="Jeon C.O."/>
        </authorList>
    </citation>
    <scope>NUCLEOTIDE SEQUENCE</scope>
    <source>
        <strain evidence="5">MSW5</strain>
    </source>
</reference>
<keyword evidence="3" id="KW-0742">SOS response</keyword>
<comment type="similarity">
    <text evidence="1">Belongs to the DNA polymerase type-Y family.</text>
</comment>
<dbReference type="InterPro" id="IPR050116">
    <property type="entry name" value="DNA_polymerase-Y"/>
</dbReference>
<dbReference type="InterPro" id="IPR017961">
    <property type="entry name" value="DNA_pol_Y-fam_little_finger"/>
</dbReference>
<dbReference type="InterPro" id="IPR043502">
    <property type="entry name" value="DNA/RNA_pol_sf"/>
</dbReference>
<dbReference type="RefSeq" id="WP_274270189.1">
    <property type="nucleotide sequence ID" value="NZ_JAOSLC020000002.1"/>
</dbReference>
<dbReference type="InterPro" id="IPR043128">
    <property type="entry name" value="Rev_trsase/Diguanyl_cyclase"/>
</dbReference>
<accession>A0ABT5S655</accession>
<dbReference type="InterPro" id="IPR001126">
    <property type="entry name" value="UmuC"/>
</dbReference>